<keyword evidence="4" id="KW-1185">Reference proteome</keyword>
<proteinExistence type="predicted"/>
<dbReference type="PANTHER" id="PTHR42080:SF3">
    <property type="entry name" value="SRR1-LIKE DOMAIN-CONTAINING PROTEIN"/>
    <property type="match status" value="1"/>
</dbReference>
<reference evidence="4" key="1">
    <citation type="journal article" date="2015" name="Genome Announc.">
        <title>Draft genome sequence of Talaromyces cellulolyticus strain Y-94, a source of lignocellulosic biomass-degrading enzymes.</title>
        <authorList>
            <person name="Fujii T."/>
            <person name="Koike H."/>
            <person name="Sawayama S."/>
            <person name="Yano S."/>
            <person name="Inoue H."/>
        </authorList>
    </citation>
    <scope>NUCLEOTIDE SEQUENCE [LARGE SCALE GENOMIC DNA]</scope>
    <source>
        <strain evidence="4">Y-94</strain>
    </source>
</reference>
<name>A0A478EAL7_TALPI</name>
<organism evidence="3 4">
    <name type="scientific">Talaromyces pinophilus</name>
    <name type="common">Penicillium pinophilum</name>
    <dbReference type="NCBI Taxonomy" id="128442"/>
    <lineage>
        <taxon>Eukaryota</taxon>
        <taxon>Fungi</taxon>
        <taxon>Dikarya</taxon>
        <taxon>Ascomycota</taxon>
        <taxon>Pezizomycotina</taxon>
        <taxon>Eurotiomycetes</taxon>
        <taxon>Eurotiomycetidae</taxon>
        <taxon>Eurotiales</taxon>
        <taxon>Trichocomaceae</taxon>
        <taxon>Talaromyces</taxon>
        <taxon>Talaromyces sect. Talaromyces</taxon>
    </lineage>
</organism>
<dbReference type="EMBL" id="DF933840">
    <property type="protein sequence ID" value="GAM42381.1"/>
    <property type="molecule type" value="Genomic_DNA"/>
</dbReference>
<accession>A0A478EAL7</accession>
<gene>
    <name evidence="3" type="ORF">TCE0_044r16303</name>
</gene>
<evidence type="ECO:0000313" key="3">
    <source>
        <dbReference type="EMBL" id="GAM42381.1"/>
    </source>
</evidence>
<feature type="region of interest" description="Disordered" evidence="1">
    <location>
        <begin position="14"/>
        <end position="37"/>
    </location>
</feature>
<dbReference type="PANTHER" id="PTHR42080">
    <property type="entry name" value="SRR1 DOMAIN-CONTAINING PROTEIN"/>
    <property type="match status" value="1"/>
</dbReference>
<evidence type="ECO:0000256" key="1">
    <source>
        <dbReference type="SAM" id="MobiDB-lite"/>
    </source>
</evidence>
<evidence type="ECO:0000313" key="4">
    <source>
        <dbReference type="Proteomes" id="UP000053095"/>
    </source>
</evidence>
<dbReference type="InterPro" id="IPR012942">
    <property type="entry name" value="SRR1-like"/>
</dbReference>
<evidence type="ECO:0000259" key="2">
    <source>
        <dbReference type="Pfam" id="PF07985"/>
    </source>
</evidence>
<dbReference type="Proteomes" id="UP000053095">
    <property type="component" value="Unassembled WGS sequence"/>
</dbReference>
<protein>
    <recommendedName>
        <fullName evidence="2">SRR1-like domain-containing protein</fullName>
    </recommendedName>
</protein>
<feature type="compositionally biased region" description="Acidic residues" evidence="1">
    <location>
        <begin position="21"/>
        <end position="37"/>
    </location>
</feature>
<dbReference type="AlphaFoldDB" id="A0A478EAL7"/>
<sequence length="260" mass="29678">MSVEFTLVTGDISPRIVRGDGDDDDEKEGQEEEYGEDADVKHDIAYCNMHIARHSVLKNIVIGKILDGSDAPTIKERRKKDSFMNGGARNIISFGSGTFTSKVNSDWKTHSAFQHAPLLTMCDLLRETLDNTSTEDIKILAQDPAYTQQDKDILTHRARNHNPRRSRRFSRTGRSLNCVVVRAIGTDKQIALDLCRPLMLISDNVRPENDQEVKMSNPDTPRIRDLIMDHYDIFDFAQDPDNLRYEDNFGHVSIYVRRPD</sequence>
<feature type="domain" description="SRR1-like" evidence="2">
    <location>
        <begin position="88"/>
        <end position="156"/>
    </location>
</feature>
<dbReference type="Pfam" id="PF07985">
    <property type="entry name" value="SRR1"/>
    <property type="match status" value="1"/>
</dbReference>